<comment type="caution">
    <text evidence="7">The sequence shown here is derived from an EMBL/GenBank/DDBJ whole genome shotgun (WGS) entry which is preliminary data.</text>
</comment>
<dbReference type="Proteomes" id="UP000754883">
    <property type="component" value="Unassembled WGS sequence"/>
</dbReference>
<evidence type="ECO:0000256" key="1">
    <source>
        <dbReference type="ARBA" id="ARBA00001962"/>
    </source>
</evidence>
<reference evidence="8" key="1">
    <citation type="submission" date="2019-06" db="EMBL/GenBank/DDBJ databases">
        <authorList>
            <person name="Broberg M."/>
        </authorList>
    </citation>
    <scope>NUCLEOTIDE SEQUENCE [LARGE SCALE GENOMIC DNA]</scope>
</reference>
<dbReference type="SUPFAM" id="SSF51197">
    <property type="entry name" value="Clavaminate synthase-like"/>
    <property type="match status" value="1"/>
</dbReference>
<sequence>MEIKRLSTADGAEAIVKAMEDDGMVIITDFITKDQIDRLNADLEPELAKMKAGKPDGMMDYYEEIDAAYGLNTKRLLDVPTFSKAFRDDIIEIEIMHQVSERVFKSMNGDDNPSNGYWLNSAQVIEIGPGNDAQALHRDQEMWPLWNDIGPNTPEAVINFFFAITPSTDLNGATRLVPGSHKWPKFESSLEKGILNHDTVPGELNPGECLLFSGKLLHGGGANRSQKDWRRCFSLSICRMGLMPEQAHCLLMPIDVADTMTYRGQAMHGFRSMWPTAHGRAGYYWTKDYEDVGQHIGLKDKPLYPEKAATTA</sequence>
<comment type="similarity">
    <text evidence="2">Belongs to the PhyH family.</text>
</comment>
<dbReference type="AlphaFoldDB" id="A0A9N9Y4D5"/>
<dbReference type="InterPro" id="IPR008775">
    <property type="entry name" value="Phytyl_CoA_dOase-like"/>
</dbReference>
<organism evidence="7 8">
    <name type="scientific">Clonostachys byssicola</name>
    <dbReference type="NCBI Taxonomy" id="160290"/>
    <lineage>
        <taxon>Eukaryota</taxon>
        <taxon>Fungi</taxon>
        <taxon>Dikarya</taxon>
        <taxon>Ascomycota</taxon>
        <taxon>Pezizomycotina</taxon>
        <taxon>Sordariomycetes</taxon>
        <taxon>Hypocreomycetidae</taxon>
        <taxon>Hypocreales</taxon>
        <taxon>Bionectriaceae</taxon>
        <taxon>Clonostachys</taxon>
    </lineage>
</organism>
<keyword evidence="5" id="KW-0560">Oxidoreductase</keyword>
<dbReference type="EMBL" id="CABFNO020001448">
    <property type="protein sequence ID" value="CAG9988315.1"/>
    <property type="molecule type" value="Genomic_DNA"/>
</dbReference>
<evidence type="ECO:0000313" key="8">
    <source>
        <dbReference type="Proteomes" id="UP000754883"/>
    </source>
</evidence>
<dbReference type="OrthoDB" id="445007at2759"/>
<evidence type="ECO:0000256" key="2">
    <source>
        <dbReference type="ARBA" id="ARBA00005830"/>
    </source>
</evidence>
<keyword evidence="8" id="KW-1185">Reference proteome</keyword>
<evidence type="ECO:0000256" key="3">
    <source>
        <dbReference type="ARBA" id="ARBA00022723"/>
    </source>
</evidence>
<dbReference type="Gene3D" id="2.60.120.620">
    <property type="entry name" value="q2cbj1_9rhob like domain"/>
    <property type="match status" value="1"/>
</dbReference>
<dbReference type="PANTHER" id="PTHR20883:SF19">
    <property type="entry name" value="MULTIFUNCTIONAL DIOXYGENASE AUSE"/>
    <property type="match status" value="1"/>
</dbReference>
<dbReference type="GO" id="GO:0046872">
    <property type="term" value="F:metal ion binding"/>
    <property type="evidence" value="ECO:0007669"/>
    <property type="project" value="UniProtKB-KW"/>
</dbReference>
<keyword evidence="6" id="KW-0408">Iron</keyword>
<dbReference type="PANTHER" id="PTHR20883">
    <property type="entry name" value="PHYTANOYL-COA DIOXYGENASE DOMAIN CONTAINING 1"/>
    <property type="match status" value="1"/>
</dbReference>
<evidence type="ECO:0000256" key="5">
    <source>
        <dbReference type="ARBA" id="ARBA00023002"/>
    </source>
</evidence>
<evidence type="ECO:0008006" key="9">
    <source>
        <dbReference type="Google" id="ProtNLM"/>
    </source>
</evidence>
<evidence type="ECO:0000313" key="7">
    <source>
        <dbReference type="EMBL" id="CAG9988315.1"/>
    </source>
</evidence>
<evidence type="ECO:0000256" key="4">
    <source>
        <dbReference type="ARBA" id="ARBA00022964"/>
    </source>
</evidence>
<protein>
    <recommendedName>
        <fullName evidence="9">Phytanoyl-CoA dioxygenase</fullName>
    </recommendedName>
</protein>
<comment type="cofactor">
    <cofactor evidence="1">
        <name>Fe cation</name>
        <dbReference type="ChEBI" id="CHEBI:24875"/>
    </cofactor>
</comment>
<gene>
    <name evidence="7" type="ORF">CBYS24578_00016545</name>
</gene>
<name>A0A9N9Y4D5_9HYPO</name>
<evidence type="ECO:0000256" key="6">
    <source>
        <dbReference type="ARBA" id="ARBA00023004"/>
    </source>
</evidence>
<dbReference type="GO" id="GO:0051213">
    <property type="term" value="F:dioxygenase activity"/>
    <property type="evidence" value="ECO:0007669"/>
    <property type="project" value="UniProtKB-KW"/>
</dbReference>
<dbReference type="Pfam" id="PF05721">
    <property type="entry name" value="PhyH"/>
    <property type="match status" value="1"/>
</dbReference>
<accession>A0A9N9Y4D5</accession>
<reference evidence="7 8" key="2">
    <citation type="submission" date="2021-10" db="EMBL/GenBank/DDBJ databases">
        <authorList>
            <person name="Piombo E."/>
        </authorList>
    </citation>
    <scope>NUCLEOTIDE SEQUENCE [LARGE SCALE GENOMIC DNA]</scope>
</reference>
<keyword evidence="3" id="KW-0479">Metal-binding</keyword>
<keyword evidence="4" id="KW-0223">Dioxygenase</keyword>
<proteinExistence type="inferred from homology"/>